<evidence type="ECO:0000259" key="6">
    <source>
        <dbReference type="Pfam" id="PF00849"/>
    </source>
</evidence>
<dbReference type="PANTHER" id="PTHR21600">
    <property type="entry name" value="MITOCHONDRIAL RNA PSEUDOURIDINE SYNTHASE"/>
    <property type="match status" value="1"/>
</dbReference>
<evidence type="ECO:0000313" key="8">
    <source>
        <dbReference type="Proteomes" id="UP000429958"/>
    </source>
</evidence>
<dbReference type="SUPFAM" id="SSF55120">
    <property type="entry name" value="Pseudouridine synthase"/>
    <property type="match status" value="1"/>
</dbReference>
<comment type="caution">
    <text evidence="7">The sequence shown here is derived from an EMBL/GenBank/DDBJ whole genome shotgun (WGS) entry which is preliminary data.</text>
</comment>
<organism evidence="7 8">
    <name type="scientific">Clostridium porci</name>
    <dbReference type="NCBI Taxonomy" id="2605778"/>
    <lineage>
        <taxon>Bacteria</taxon>
        <taxon>Bacillati</taxon>
        <taxon>Bacillota</taxon>
        <taxon>Clostridia</taxon>
        <taxon>Eubacteriales</taxon>
        <taxon>Clostridiaceae</taxon>
        <taxon>Clostridium</taxon>
    </lineage>
</organism>
<keyword evidence="8" id="KW-1185">Reference proteome</keyword>
<dbReference type="GO" id="GO:0009982">
    <property type="term" value="F:pseudouridine synthase activity"/>
    <property type="evidence" value="ECO:0007669"/>
    <property type="project" value="InterPro"/>
</dbReference>
<evidence type="ECO:0000256" key="2">
    <source>
        <dbReference type="ARBA" id="ARBA00010876"/>
    </source>
</evidence>
<dbReference type="EMBL" id="VUMD01000001">
    <property type="protein sequence ID" value="MSS35178.1"/>
    <property type="molecule type" value="Genomic_DNA"/>
</dbReference>
<feature type="domain" description="Pseudouridine synthase RsuA/RluA-like" evidence="6">
    <location>
        <begin position="90"/>
        <end position="242"/>
    </location>
</feature>
<evidence type="ECO:0000256" key="5">
    <source>
        <dbReference type="RuleBase" id="RU362028"/>
    </source>
</evidence>
<accession>A0A7X2NI50</accession>
<reference evidence="7 8" key="1">
    <citation type="submission" date="2019-08" db="EMBL/GenBank/DDBJ databases">
        <title>In-depth cultivation of the pig gut microbiome towards novel bacterial diversity and tailored functional studies.</title>
        <authorList>
            <person name="Wylensek D."/>
            <person name="Hitch T.C.A."/>
            <person name="Clavel T."/>
        </authorList>
    </citation>
    <scope>NUCLEOTIDE SEQUENCE [LARGE SCALE GENOMIC DNA]</scope>
    <source>
        <strain evidence="7 8">WCA-389-WT-23D1</strain>
    </source>
</reference>
<proteinExistence type="inferred from homology"/>
<dbReference type="Proteomes" id="UP000429958">
    <property type="component" value="Unassembled WGS sequence"/>
</dbReference>
<evidence type="ECO:0000256" key="4">
    <source>
        <dbReference type="PROSITE-ProRule" id="PRU00182"/>
    </source>
</evidence>
<dbReference type="InterPro" id="IPR050188">
    <property type="entry name" value="RluA_PseudoU_synthase"/>
</dbReference>
<name>A0A7X2NI50_9CLOT</name>
<comment type="function">
    <text evidence="5">Responsible for synthesis of pseudouridine from uracil.</text>
</comment>
<evidence type="ECO:0000256" key="1">
    <source>
        <dbReference type="ARBA" id="ARBA00000073"/>
    </source>
</evidence>
<sequence length="298" mass="33470">MIKKTLHYPISNEQAGLTAEQFLKAKGYSHRLIVCLKHTPMGLSVNGKPAYANRRLSPGEALTVRLPEDEPSGSIVPVQLPLNIVYEDEDLLVINKEAGVPVHPSQGHYTNTLANGLAWYFREKGQPFTCRAVNRLDRDTTGLLLFAKHMLSACILSSQMLNRSIHREYRALVQGKIQKPGTITAPIARKEGSTIERQVDYEKGEAACTHYSPVCYSPRYDLSLISLWLKTGRTHQIRVHLRSVGHPLPGDFLYNPDYRCIARQPLHSFSLAFTHPITGETMKFKAELPEDMASLLQL</sequence>
<dbReference type="CDD" id="cd02869">
    <property type="entry name" value="PseudoU_synth_RluA_like"/>
    <property type="match status" value="1"/>
</dbReference>
<dbReference type="InterPro" id="IPR020103">
    <property type="entry name" value="PsdUridine_synth_cat_dom_sf"/>
</dbReference>
<dbReference type="AlphaFoldDB" id="A0A7X2NI50"/>
<dbReference type="PROSITE" id="PS01129">
    <property type="entry name" value="PSI_RLU"/>
    <property type="match status" value="1"/>
</dbReference>
<dbReference type="InterPro" id="IPR006225">
    <property type="entry name" value="PsdUridine_synth_RluC/D"/>
</dbReference>
<evidence type="ECO:0000256" key="3">
    <source>
        <dbReference type="PIRSR" id="PIRSR606225-1"/>
    </source>
</evidence>
<keyword evidence="4" id="KW-0694">RNA-binding</keyword>
<dbReference type="NCBIfam" id="TIGR00005">
    <property type="entry name" value="rluA_subfam"/>
    <property type="match status" value="1"/>
</dbReference>
<dbReference type="GO" id="GO:0140098">
    <property type="term" value="F:catalytic activity, acting on RNA"/>
    <property type="evidence" value="ECO:0007669"/>
    <property type="project" value="UniProtKB-ARBA"/>
</dbReference>
<dbReference type="Pfam" id="PF00849">
    <property type="entry name" value="PseudoU_synth_2"/>
    <property type="match status" value="1"/>
</dbReference>
<feature type="active site" evidence="3">
    <location>
        <position position="137"/>
    </location>
</feature>
<protein>
    <recommendedName>
        <fullName evidence="5">Pseudouridine synthase</fullName>
        <ecNumber evidence="5">5.4.99.-</ecNumber>
    </recommendedName>
</protein>
<evidence type="ECO:0000313" key="7">
    <source>
        <dbReference type="EMBL" id="MSS35178.1"/>
    </source>
</evidence>
<comment type="similarity">
    <text evidence="2 5">Belongs to the pseudouridine synthase RluA family.</text>
</comment>
<dbReference type="Gene3D" id="3.30.2350.10">
    <property type="entry name" value="Pseudouridine synthase"/>
    <property type="match status" value="1"/>
</dbReference>
<gene>
    <name evidence="7" type="ORF">FYJ39_00935</name>
</gene>
<dbReference type="RefSeq" id="WP_154470591.1">
    <property type="nucleotide sequence ID" value="NZ_DBEWUL010000204.1"/>
</dbReference>
<dbReference type="PROSITE" id="PS50889">
    <property type="entry name" value="S4"/>
    <property type="match status" value="1"/>
</dbReference>
<dbReference type="PANTHER" id="PTHR21600:SF35">
    <property type="entry name" value="PSEUDOURIDINE SYNTHASE"/>
    <property type="match status" value="1"/>
</dbReference>
<keyword evidence="5" id="KW-0413">Isomerase</keyword>
<dbReference type="GO" id="GO:0003723">
    <property type="term" value="F:RNA binding"/>
    <property type="evidence" value="ECO:0007669"/>
    <property type="project" value="UniProtKB-KW"/>
</dbReference>
<dbReference type="GO" id="GO:0000455">
    <property type="term" value="P:enzyme-directed rRNA pseudouridine synthesis"/>
    <property type="evidence" value="ECO:0007669"/>
    <property type="project" value="TreeGrafter"/>
</dbReference>
<dbReference type="EC" id="5.4.99.-" evidence="5"/>
<dbReference type="InterPro" id="IPR006145">
    <property type="entry name" value="PsdUridine_synth_RsuA/RluA"/>
</dbReference>
<dbReference type="InterPro" id="IPR006224">
    <property type="entry name" value="PsdUridine_synth_RluA-like_CS"/>
</dbReference>
<comment type="catalytic activity">
    <reaction evidence="1 5">
        <text>a uridine in RNA = a pseudouridine in RNA</text>
        <dbReference type="Rhea" id="RHEA:48348"/>
        <dbReference type="Rhea" id="RHEA-COMP:12068"/>
        <dbReference type="Rhea" id="RHEA-COMP:12069"/>
        <dbReference type="ChEBI" id="CHEBI:65314"/>
        <dbReference type="ChEBI" id="CHEBI:65315"/>
    </reaction>
</comment>